<dbReference type="EMBL" id="CAJVCH010570347">
    <property type="protein sequence ID" value="CAG7834720.1"/>
    <property type="molecule type" value="Genomic_DNA"/>
</dbReference>
<accession>A0A8J2PS79</accession>
<dbReference type="AlphaFoldDB" id="A0A8J2PS79"/>
<gene>
    <name evidence="1" type="ORF">AFUS01_LOCUS44193</name>
</gene>
<reference evidence="1" key="1">
    <citation type="submission" date="2021-06" db="EMBL/GenBank/DDBJ databases">
        <authorList>
            <person name="Hodson N. C."/>
            <person name="Mongue J. A."/>
            <person name="Jaron S. K."/>
        </authorList>
    </citation>
    <scope>NUCLEOTIDE SEQUENCE</scope>
</reference>
<evidence type="ECO:0000313" key="1">
    <source>
        <dbReference type="EMBL" id="CAG7834720.1"/>
    </source>
</evidence>
<name>A0A8J2PS79_9HEXA</name>
<keyword evidence="2" id="KW-1185">Reference proteome</keyword>
<sequence length="270" mass="30784">MSNLGDFEESSRAVPGDIDLDNEHIRLISEITEDGKNCKNSSKSVVYTICCFNGSASQSLAEAYLTSLGDKAVLISKAFLVYDRNTDSEDVGPVKENLSKRLVLSVYKVNNTLLVVTDQEQFGSSFSYQLLDSEVRPWIELARAVYVFHADSNSNFKSQLSRGSLYYLKSGTFGEKDMSELRKISSTKQLPMPNLIEHFSAALLIHCEMLRDILKLHKRIYGEELETIQLTMVRLHAWVCRNFKHPQKPHASRVRFTKRGLNFVRRFFLS</sequence>
<proteinExistence type="predicted"/>
<evidence type="ECO:0000313" key="2">
    <source>
        <dbReference type="Proteomes" id="UP000708208"/>
    </source>
</evidence>
<organism evidence="1 2">
    <name type="scientific">Allacma fusca</name>
    <dbReference type="NCBI Taxonomy" id="39272"/>
    <lineage>
        <taxon>Eukaryota</taxon>
        <taxon>Metazoa</taxon>
        <taxon>Ecdysozoa</taxon>
        <taxon>Arthropoda</taxon>
        <taxon>Hexapoda</taxon>
        <taxon>Collembola</taxon>
        <taxon>Symphypleona</taxon>
        <taxon>Sminthuridae</taxon>
        <taxon>Allacma</taxon>
    </lineage>
</organism>
<dbReference type="Proteomes" id="UP000708208">
    <property type="component" value="Unassembled WGS sequence"/>
</dbReference>
<comment type="caution">
    <text evidence="1">The sequence shown here is derived from an EMBL/GenBank/DDBJ whole genome shotgun (WGS) entry which is preliminary data.</text>
</comment>
<protein>
    <submittedName>
        <fullName evidence="1">Uncharacterized protein</fullName>
    </submittedName>
</protein>